<dbReference type="InterPro" id="IPR006671">
    <property type="entry name" value="Cyclin_N"/>
</dbReference>
<evidence type="ECO:0000313" key="8">
    <source>
        <dbReference type="Proteomes" id="UP001188597"/>
    </source>
</evidence>
<dbReference type="InterPro" id="IPR004367">
    <property type="entry name" value="Cyclin_C-dom"/>
</dbReference>
<accession>A0AA88VNW7</accession>
<name>A0AA88VNW7_9ASTE</name>
<dbReference type="PROSITE" id="PS00292">
    <property type="entry name" value="CYCLINS"/>
    <property type="match status" value="1"/>
</dbReference>
<evidence type="ECO:0000256" key="2">
    <source>
        <dbReference type="ARBA" id="ARBA00023127"/>
    </source>
</evidence>
<dbReference type="EMBL" id="JAVXUP010001443">
    <property type="protein sequence ID" value="KAK3011602.1"/>
    <property type="molecule type" value="Genomic_DNA"/>
</dbReference>
<dbReference type="InterPro" id="IPR013763">
    <property type="entry name" value="Cyclin-like_dom"/>
</dbReference>
<proteinExistence type="inferred from homology"/>
<evidence type="ECO:0000256" key="1">
    <source>
        <dbReference type="ARBA" id="ARBA00022618"/>
    </source>
</evidence>
<organism evidence="7 8">
    <name type="scientific">Escallonia herrerae</name>
    <dbReference type="NCBI Taxonomy" id="1293975"/>
    <lineage>
        <taxon>Eukaryota</taxon>
        <taxon>Viridiplantae</taxon>
        <taxon>Streptophyta</taxon>
        <taxon>Embryophyta</taxon>
        <taxon>Tracheophyta</taxon>
        <taxon>Spermatophyta</taxon>
        <taxon>Magnoliopsida</taxon>
        <taxon>eudicotyledons</taxon>
        <taxon>Gunneridae</taxon>
        <taxon>Pentapetalae</taxon>
        <taxon>asterids</taxon>
        <taxon>campanulids</taxon>
        <taxon>Escalloniales</taxon>
        <taxon>Escalloniaceae</taxon>
        <taxon>Escallonia</taxon>
    </lineage>
</organism>
<dbReference type="SMART" id="SM00385">
    <property type="entry name" value="CYCLIN"/>
    <property type="match status" value="1"/>
</dbReference>
<comment type="similarity">
    <text evidence="4">Belongs to the cyclin family.</text>
</comment>
<dbReference type="InterPro" id="IPR048258">
    <property type="entry name" value="Cyclins_cyclin-box"/>
</dbReference>
<evidence type="ECO:0000313" key="7">
    <source>
        <dbReference type="EMBL" id="KAK3011602.1"/>
    </source>
</evidence>
<comment type="caution">
    <text evidence="7">The sequence shown here is derived from an EMBL/GenBank/DDBJ whole genome shotgun (WGS) entry which is preliminary data.</text>
</comment>
<dbReference type="PANTHER" id="PTHR10177">
    <property type="entry name" value="CYCLINS"/>
    <property type="match status" value="1"/>
</dbReference>
<feature type="compositionally biased region" description="Polar residues" evidence="5">
    <location>
        <begin position="122"/>
        <end position="145"/>
    </location>
</feature>
<evidence type="ECO:0000256" key="4">
    <source>
        <dbReference type="RuleBase" id="RU000383"/>
    </source>
</evidence>
<evidence type="ECO:0000256" key="3">
    <source>
        <dbReference type="ARBA" id="ARBA00023306"/>
    </source>
</evidence>
<dbReference type="Pfam" id="PF02984">
    <property type="entry name" value="Cyclin_C"/>
    <property type="match status" value="1"/>
</dbReference>
<dbReference type="InterPro" id="IPR036915">
    <property type="entry name" value="Cyclin-like_sf"/>
</dbReference>
<keyword evidence="1" id="KW-0132">Cell division</keyword>
<reference evidence="7" key="1">
    <citation type="submission" date="2022-12" db="EMBL/GenBank/DDBJ databases">
        <title>Draft genome assemblies for two species of Escallonia (Escalloniales).</title>
        <authorList>
            <person name="Chanderbali A."/>
            <person name="Dervinis C."/>
            <person name="Anghel I."/>
            <person name="Soltis D."/>
            <person name="Soltis P."/>
            <person name="Zapata F."/>
        </authorList>
    </citation>
    <scope>NUCLEOTIDE SEQUENCE</scope>
    <source>
        <strain evidence="7">UCBG64.0493</strain>
        <tissue evidence="7">Leaf</tissue>
    </source>
</reference>
<dbReference type="Gene3D" id="1.10.472.10">
    <property type="entry name" value="Cyclin-like"/>
    <property type="match status" value="2"/>
</dbReference>
<dbReference type="SUPFAM" id="SSF47954">
    <property type="entry name" value="Cyclin-like"/>
    <property type="match status" value="2"/>
</dbReference>
<dbReference type="Proteomes" id="UP001188597">
    <property type="component" value="Unassembled WGS sequence"/>
</dbReference>
<feature type="region of interest" description="Disordered" evidence="5">
    <location>
        <begin position="111"/>
        <end position="151"/>
    </location>
</feature>
<dbReference type="InterPro" id="IPR039361">
    <property type="entry name" value="Cyclin"/>
</dbReference>
<feature type="domain" description="Cyclin-like" evidence="6">
    <location>
        <begin position="454"/>
        <end position="537"/>
    </location>
</feature>
<keyword evidence="2 4" id="KW-0195">Cyclin</keyword>
<sequence>MKKLRSNLPQRKRSQFSPVLRTYPAPMISDSHLTSQVDVEASCDSSRVSVKKLRTTSLKKRDLEGGTGDETFRRITRSYYSKQREKEKDKFEPELSEPSCVESCSGLAVRAEARSSKESKETITTNDASDGLSRSQTSRVQQFSDGVTRKIDGNVTGDQNLVQFNGKEVVSVTSGRTCSYTGKISVKPTRSRENRVTGDDNVSEVSRNCAESDLTISSDFRGQICMSGVENENRVQIKKNAVVSVTSALDSPSKTKSESICSHTVKNRECDDVSEVSRSCAESTRIQRLEAAEFDLACSESLTCEDDSEYSSAYTELQSEVFPQSSDLNLSDYTPSIWYESGSQFSVRSEGDNSPSPTYQLFVEFGKQFCRSTSGLRTGACLGGEEQWFCGANAVSFSLLIMAKRMEDEEDEESYQMTRTRERRQVYVHDYAEEYSSSTGYGNLVIQQRLQMVHWMIEQSNGKEFQRETLFLGVSLLDRFLSKGYFKNKRNLQIAGIACLALAIRIEENQPFNRYYLKAARADEKMENTAKYLALLAVQGHEQLRYWPSTVAAGLVILASISANQGASWHQVAETHARTKDDADLSECIQWMSESVPQAGEEICLDVAYVALKAINANVIPWLLHNYHA</sequence>
<gene>
    <name evidence="7" type="ORF">RJ639_011009</name>
</gene>
<dbReference type="Pfam" id="PF00134">
    <property type="entry name" value="Cyclin_N"/>
    <property type="match status" value="1"/>
</dbReference>
<dbReference type="AlphaFoldDB" id="A0AA88VNW7"/>
<feature type="compositionally biased region" description="Basic residues" evidence="5">
    <location>
        <begin position="1"/>
        <end position="14"/>
    </location>
</feature>
<keyword evidence="8" id="KW-1185">Reference proteome</keyword>
<protein>
    <recommendedName>
        <fullName evidence="6">Cyclin-like domain-containing protein</fullName>
    </recommendedName>
</protein>
<feature type="compositionally biased region" description="Basic and acidic residues" evidence="5">
    <location>
        <begin position="111"/>
        <end position="121"/>
    </location>
</feature>
<dbReference type="GO" id="GO:0051301">
    <property type="term" value="P:cell division"/>
    <property type="evidence" value="ECO:0007669"/>
    <property type="project" value="UniProtKB-KW"/>
</dbReference>
<feature type="region of interest" description="Disordered" evidence="5">
    <location>
        <begin position="1"/>
        <end position="21"/>
    </location>
</feature>
<keyword evidence="3" id="KW-0131">Cell cycle</keyword>
<evidence type="ECO:0000259" key="6">
    <source>
        <dbReference type="SMART" id="SM00385"/>
    </source>
</evidence>
<evidence type="ECO:0000256" key="5">
    <source>
        <dbReference type="SAM" id="MobiDB-lite"/>
    </source>
</evidence>